<feature type="compositionally biased region" description="Pro residues" evidence="5">
    <location>
        <begin position="82"/>
        <end position="93"/>
    </location>
</feature>
<keyword evidence="3 6" id="KW-1133">Transmembrane helix</keyword>
<organism evidence="7 8">
    <name type="scientific">Wenjunlia vitaminophila</name>
    <name type="common">Streptomyces vitaminophilus</name>
    <dbReference type="NCBI Taxonomy" id="76728"/>
    <lineage>
        <taxon>Bacteria</taxon>
        <taxon>Bacillati</taxon>
        <taxon>Actinomycetota</taxon>
        <taxon>Actinomycetes</taxon>
        <taxon>Kitasatosporales</taxon>
        <taxon>Streptomycetaceae</taxon>
        <taxon>Wenjunlia</taxon>
    </lineage>
</organism>
<evidence type="ECO:0000256" key="6">
    <source>
        <dbReference type="SAM" id="Phobius"/>
    </source>
</evidence>
<gene>
    <name evidence="7" type="ORF">AQ490_02845</name>
</gene>
<accession>A0A0T6LZ09</accession>
<dbReference type="InterPro" id="IPR032808">
    <property type="entry name" value="DoxX"/>
</dbReference>
<proteinExistence type="predicted"/>
<feature type="compositionally biased region" description="Gly residues" evidence="5">
    <location>
        <begin position="146"/>
        <end position="156"/>
    </location>
</feature>
<feature type="transmembrane region" description="Helical" evidence="6">
    <location>
        <begin position="300"/>
        <end position="319"/>
    </location>
</feature>
<feature type="compositionally biased region" description="Low complexity" evidence="5">
    <location>
        <begin position="121"/>
        <end position="145"/>
    </location>
</feature>
<dbReference type="PANTHER" id="PTHR39157:SF1">
    <property type="entry name" value="DOXX FAMILY PROTEIN"/>
    <property type="match status" value="1"/>
</dbReference>
<feature type="transmembrane region" description="Helical" evidence="6">
    <location>
        <begin position="355"/>
        <end position="373"/>
    </location>
</feature>
<keyword evidence="2 6" id="KW-0812">Transmembrane</keyword>
<reference evidence="7 8" key="1">
    <citation type="submission" date="2015-10" db="EMBL/GenBank/DDBJ databases">
        <title>Draft genome sequence of pyrrolomycin-producing Streptomyces vitaminophilus.</title>
        <authorList>
            <person name="Graham D.E."/>
            <person name="Mahan K.M."/>
            <person name="Klingeman D.M."/>
            <person name="Hettich R.L."/>
            <person name="Parry R.J."/>
        </authorList>
    </citation>
    <scope>NUCLEOTIDE SEQUENCE [LARGE SCALE GENOMIC DNA]</scope>
    <source>
        <strain evidence="7 8">ATCC 31673</strain>
    </source>
</reference>
<feature type="region of interest" description="Disordered" evidence="5">
    <location>
        <begin position="121"/>
        <end position="169"/>
    </location>
</feature>
<dbReference type="GO" id="GO:0016020">
    <property type="term" value="C:membrane"/>
    <property type="evidence" value="ECO:0007669"/>
    <property type="project" value="UniProtKB-SubCell"/>
</dbReference>
<dbReference type="Proteomes" id="UP000050867">
    <property type="component" value="Unassembled WGS sequence"/>
</dbReference>
<dbReference type="eggNOG" id="COG5602">
    <property type="taxonomic scope" value="Bacteria"/>
</dbReference>
<dbReference type="PANTHER" id="PTHR39157">
    <property type="entry name" value="INTEGRAL MEMBRANE PROTEIN-RELATED"/>
    <property type="match status" value="1"/>
</dbReference>
<feature type="compositionally biased region" description="Polar residues" evidence="5">
    <location>
        <begin position="440"/>
        <end position="454"/>
    </location>
</feature>
<feature type="region of interest" description="Disordered" evidence="5">
    <location>
        <begin position="427"/>
        <end position="560"/>
    </location>
</feature>
<feature type="transmembrane region" description="Helical" evidence="6">
    <location>
        <begin position="326"/>
        <end position="343"/>
    </location>
</feature>
<evidence type="ECO:0000313" key="8">
    <source>
        <dbReference type="Proteomes" id="UP000050867"/>
    </source>
</evidence>
<sequence length="577" mass="58018">MRVPSDPAQIYVSQASFRVRFAQLPAAASSFVPAPLRPRLVPHGRGARPIQVRPRLPRERRGAGALGGAPSAADPRADGPRPEPPTGEAPLGPPALGVHPGGAFPTELARGARVLRAGRAATGPAPAAGQRPRVPGARQAAISGTPAGGSATGGPPGYGPAPGSDLETTQPLAPVLQDDTRPLPRVQEFAEPPVATVFGRFGDHDEDGVHDEDGGPWAARPGSGAPGGHPAPQARRNPGVVLLPLRVFLGGISVYAGMGKLCDPVYFDGGERGSMVAWLSSLHPWTAVEPLRHFALSHPVGAGLTVAFLQIVVGVLSVLGLWQRAAAGAGMLLSAALLLTVSWRTVPVYEAPDVVYLAAWSPLLIAGAPYGSLDARLAERGRRRFGHRAPPGERRRWVLRRGAVVVTVVSGLCLLTGSLFGAAVRSGGAHTDPVAPTAPPTNNLPGSPLPTRSSGEPDGGVRSPLPPRSAPSGPSAGPTPAVPPLPGTGTSTGAGDAPAVGGTVTPTQGTDPWATQVPEPVAPGRTLTPSAPSAGPDLGGGGTAVDGGRGSGGALGGILGRGLLGMEAGAAQGDAEA</sequence>
<dbReference type="Pfam" id="PF07681">
    <property type="entry name" value="DoxX"/>
    <property type="match status" value="1"/>
</dbReference>
<feature type="region of interest" description="Disordered" evidence="5">
    <location>
        <begin position="39"/>
        <end position="105"/>
    </location>
</feature>
<name>A0A0T6LZ09_WENVI</name>
<evidence type="ECO:0000256" key="2">
    <source>
        <dbReference type="ARBA" id="ARBA00022692"/>
    </source>
</evidence>
<keyword evidence="8" id="KW-1185">Reference proteome</keyword>
<comment type="subcellular location">
    <subcellularLocation>
        <location evidence="1">Membrane</location>
        <topology evidence="1">Multi-pass membrane protein</topology>
    </subcellularLocation>
</comment>
<feature type="compositionally biased region" description="Low complexity" evidence="5">
    <location>
        <begin position="215"/>
        <end position="234"/>
    </location>
</feature>
<comment type="caution">
    <text evidence="7">The sequence shown here is derived from an EMBL/GenBank/DDBJ whole genome shotgun (WGS) entry which is preliminary data.</text>
</comment>
<keyword evidence="4 6" id="KW-0472">Membrane</keyword>
<feature type="compositionally biased region" description="Low complexity" evidence="5">
    <location>
        <begin position="470"/>
        <end position="479"/>
    </location>
</feature>
<evidence type="ECO:0000256" key="4">
    <source>
        <dbReference type="ARBA" id="ARBA00023136"/>
    </source>
</evidence>
<evidence type="ECO:0000313" key="7">
    <source>
        <dbReference type="EMBL" id="KRV51200.1"/>
    </source>
</evidence>
<evidence type="ECO:0008006" key="9">
    <source>
        <dbReference type="Google" id="ProtNLM"/>
    </source>
</evidence>
<feature type="transmembrane region" description="Helical" evidence="6">
    <location>
        <begin position="403"/>
        <end position="424"/>
    </location>
</feature>
<evidence type="ECO:0000256" key="5">
    <source>
        <dbReference type="SAM" id="MobiDB-lite"/>
    </source>
</evidence>
<protein>
    <recommendedName>
        <fullName evidence="9">DoxX family membrane protein</fullName>
    </recommendedName>
</protein>
<evidence type="ECO:0000256" key="3">
    <source>
        <dbReference type="ARBA" id="ARBA00022989"/>
    </source>
</evidence>
<dbReference type="EMBL" id="LLZU01000002">
    <property type="protein sequence ID" value="KRV51200.1"/>
    <property type="molecule type" value="Genomic_DNA"/>
</dbReference>
<feature type="compositionally biased region" description="Gly residues" evidence="5">
    <location>
        <begin position="537"/>
        <end position="560"/>
    </location>
</feature>
<evidence type="ECO:0000256" key="1">
    <source>
        <dbReference type="ARBA" id="ARBA00004141"/>
    </source>
</evidence>
<dbReference type="AlphaFoldDB" id="A0A0T6LZ09"/>
<dbReference type="STRING" id="76728.AQ490_02845"/>
<feature type="region of interest" description="Disordered" evidence="5">
    <location>
        <begin position="204"/>
        <end position="235"/>
    </location>
</feature>